<organism evidence="2 3">
    <name type="scientific">Marasmius oreades</name>
    <name type="common">fairy-ring Marasmius</name>
    <dbReference type="NCBI Taxonomy" id="181124"/>
    <lineage>
        <taxon>Eukaryota</taxon>
        <taxon>Fungi</taxon>
        <taxon>Dikarya</taxon>
        <taxon>Basidiomycota</taxon>
        <taxon>Agaricomycotina</taxon>
        <taxon>Agaricomycetes</taxon>
        <taxon>Agaricomycetidae</taxon>
        <taxon>Agaricales</taxon>
        <taxon>Marasmiineae</taxon>
        <taxon>Marasmiaceae</taxon>
        <taxon>Marasmius</taxon>
    </lineage>
</organism>
<protein>
    <submittedName>
        <fullName evidence="2">Uncharacterized protein</fullName>
    </submittedName>
</protein>
<feature type="region of interest" description="Disordered" evidence="1">
    <location>
        <begin position="278"/>
        <end position="486"/>
    </location>
</feature>
<feature type="compositionally biased region" description="Gly residues" evidence="1">
    <location>
        <begin position="30"/>
        <end position="52"/>
    </location>
</feature>
<evidence type="ECO:0000256" key="1">
    <source>
        <dbReference type="SAM" id="MobiDB-lite"/>
    </source>
</evidence>
<feature type="compositionally biased region" description="Basic and acidic residues" evidence="1">
    <location>
        <begin position="298"/>
        <end position="329"/>
    </location>
</feature>
<feature type="compositionally biased region" description="Low complexity" evidence="1">
    <location>
        <begin position="112"/>
        <end position="138"/>
    </location>
</feature>
<feature type="compositionally biased region" description="Polar residues" evidence="1">
    <location>
        <begin position="419"/>
        <end position="435"/>
    </location>
</feature>
<comment type="caution">
    <text evidence="2">The sequence shown here is derived from an EMBL/GenBank/DDBJ whole genome shotgun (WGS) entry which is preliminary data.</text>
</comment>
<dbReference type="OrthoDB" id="3267789at2759"/>
<evidence type="ECO:0000313" key="2">
    <source>
        <dbReference type="EMBL" id="KAG7096638.1"/>
    </source>
</evidence>
<dbReference type="EMBL" id="CM032182">
    <property type="protein sequence ID" value="KAG7096638.1"/>
    <property type="molecule type" value="Genomic_DNA"/>
</dbReference>
<feature type="region of interest" description="Disordered" evidence="1">
    <location>
        <begin position="244"/>
        <end position="263"/>
    </location>
</feature>
<sequence length="598" mass="63493">MSSPRQGDWSRNSEPGAAFSGLSRGRRGNARGGAGSGSSRGGRGSRGRGGGPNRAASASTDKATKNDAPAEAPKTVDLPKPPPSTITSKPDKPATTQKSRPSNSRKTSSARPIPTIVTPSTSTDTVTSTSTAKNSSRPPNRRKRSQTNTKTGDNIPKIEILSLDDTHLRSQRGRGGKAHLPIPPHSAPLAKDTPPHLTPNNPFDMRNNIDALVERVRAVAMDRPTTPGSHSHIDWAGDDDDSLPDLDDWGVNPSSDNTTSFHNSDMISPIMIDGLKSLPDPSPLSMTASISPSSSTKEVTESTEVKVGEMASKKDKTDTPPKINHRDPLKTTLPLHPSLPPKPSFVEARLTSHRVGATPMRSPLHSKFQPSGRILKVEEKVKTVEKVPKASEPPPIKDGDTTAPTPAPVKNDPFEDNKTTSGDFSQQPASTPNQGDSEELIGERPGLQVSVHAPRNPADDADEARPGLQASMHAPKARSESSITPPTMVQAIIADGNRGNIISPNRFHLAAHPHAFSHQGSSRFSRSGNSTPHNRALDSAHHARTHSTPPAGTSPHAYRAPHATRPVITGAAISRLARDIGVVSMSPTRNPVALSSKE</sequence>
<feature type="compositionally biased region" description="Low complexity" evidence="1">
    <location>
        <begin position="283"/>
        <end position="297"/>
    </location>
</feature>
<feature type="region of interest" description="Disordered" evidence="1">
    <location>
        <begin position="1"/>
        <end position="205"/>
    </location>
</feature>
<proteinExistence type="predicted"/>
<keyword evidence="3" id="KW-1185">Reference proteome</keyword>
<reference evidence="2" key="1">
    <citation type="journal article" date="2021" name="Genome Biol. Evol.">
        <title>The assembled and annotated genome of the fairy-ring fungus Marasmius oreades.</title>
        <authorList>
            <person name="Hiltunen M."/>
            <person name="Ament-Velasquez S.L."/>
            <person name="Johannesson H."/>
        </authorList>
    </citation>
    <scope>NUCLEOTIDE SEQUENCE</scope>
    <source>
        <strain evidence="2">03SP1</strain>
    </source>
</reference>
<name>A0A9P7UXU1_9AGAR</name>
<feature type="compositionally biased region" description="Polar residues" evidence="1">
    <location>
        <begin position="518"/>
        <end position="533"/>
    </location>
</feature>
<dbReference type="AlphaFoldDB" id="A0A9P7UXU1"/>
<feature type="compositionally biased region" description="Polar residues" evidence="1">
    <location>
        <begin position="94"/>
        <end position="110"/>
    </location>
</feature>
<dbReference type="RefSeq" id="XP_043013108.1">
    <property type="nucleotide sequence ID" value="XM_043148509.1"/>
</dbReference>
<gene>
    <name evidence="2" type="ORF">E1B28_004055</name>
</gene>
<dbReference type="GeneID" id="66073131"/>
<feature type="compositionally biased region" description="Polar residues" evidence="1">
    <location>
        <begin position="1"/>
        <end position="13"/>
    </location>
</feature>
<feature type="compositionally biased region" description="Basic and acidic residues" evidence="1">
    <location>
        <begin position="375"/>
        <end position="400"/>
    </location>
</feature>
<feature type="compositionally biased region" description="Polar residues" evidence="1">
    <location>
        <begin position="252"/>
        <end position="263"/>
    </location>
</feature>
<dbReference type="Proteomes" id="UP001049176">
    <property type="component" value="Chromosome 2"/>
</dbReference>
<evidence type="ECO:0000313" key="3">
    <source>
        <dbReference type="Proteomes" id="UP001049176"/>
    </source>
</evidence>
<accession>A0A9P7UXU1</accession>
<feature type="region of interest" description="Disordered" evidence="1">
    <location>
        <begin position="515"/>
        <end position="559"/>
    </location>
</feature>
<dbReference type="KEGG" id="more:E1B28_004055"/>